<dbReference type="EMBL" id="CBSV010000254">
    <property type="protein sequence ID" value="CDH03472.1"/>
    <property type="molecule type" value="Genomic_DNA"/>
</dbReference>
<comment type="caution">
    <text evidence="2">The sequence shown here is derived from an EMBL/GenBank/DDBJ whole genome shotgun (WGS) entry which is preliminary data.</text>
</comment>
<dbReference type="Proteomes" id="UP000028487">
    <property type="component" value="Unassembled WGS sequence"/>
</dbReference>
<dbReference type="Pfam" id="PF07148">
    <property type="entry name" value="MalM"/>
    <property type="match status" value="1"/>
</dbReference>
<feature type="signal peptide" evidence="1">
    <location>
        <begin position="1"/>
        <end position="32"/>
    </location>
</feature>
<dbReference type="AlphaFoldDB" id="A0A077NMT7"/>
<sequence>MDSDKANTMKIKLLSVCLSTLLCYALPAASYAAPDTAMPDSSDNVVVPDSKLHNTTAPALTMSSLQKLKWLPANTHATQTIILNSASSQINEGDIQGAVAAFALPANQGALEITLNSLIKDKQVYSPNVLVLDEQLRPAAFYPSHYFQYQRPGIMSVDRLEGTLKLTPALGQQQIYLLVYTTRADLQSSTQMVDPAKAYAQGVGNAVPNIPDPMARHTETGTLTLKVKSERDAGNVLIGQAFSAPAPKPVTVGSMQTATTAVTTLQPVVPAITPENKPVLSDTEKYFNDAINKAINGGDIDKALHLLDEAERLGSSTARDTFIKMIKNFK</sequence>
<feature type="chain" id="PRO_5001721796" evidence="1">
    <location>
        <begin position="33"/>
        <end position="330"/>
    </location>
</feature>
<evidence type="ECO:0000313" key="3">
    <source>
        <dbReference type="Proteomes" id="UP000028487"/>
    </source>
</evidence>
<proteinExistence type="predicted"/>
<keyword evidence="1" id="KW-0732">Signal</keyword>
<dbReference type="HOGENOM" id="CLU_078779_1_0_6"/>
<gene>
    <name evidence="2" type="primary">malM</name>
    <name evidence="2" type="ORF">XBFM1_80031</name>
</gene>
<dbReference type="NCBIfam" id="NF007855">
    <property type="entry name" value="PRK10564.1"/>
    <property type="match status" value="1"/>
</dbReference>
<reference evidence="2" key="1">
    <citation type="submission" date="2013-07" db="EMBL/GenBank/DDBJ databases">
        <title>Sub-species coevolution in mutualistic symbiosis.</title>
        <authorList>
            <person name="Murfin K."/>
            <person name="Klassen J."/>
            <person name="Lee M."/>
            <person name="Forst S."/>
            <person name="Stock P."/>
            <person name="Goodrich-Blair H."/>
        </authorList>
    </citation>
    <scope>NUCLEOTIDE SEQUENCE [LARGE SCALE GENOMIC DNA]</scope>
    <source>
        <strain evidence="2">Feltiae Moldova</strain>
    </source>
</reference>
<accession>A0A077NMT7</accession>
<protein>
    <submittedName>
        <fullName evidence="2">Periplasmic protein of mal regulon</fullName>
    </submittedName>
</protein>
<dbReference type="GO" id="GO:0008643">
    <property type="term" value="P:carbohydrate transport"/>
    <property type="evidence" value="ECO:0007669"/>
    <property type="project" value="InterPro"/>
</dbReference>
<name>A0A077NMT7_XENBV</name>
<evidence type="ECO:0000256" key="1">
    <source>
        <dbReference type="SAM" id="SignalP"/>
    </source>
</evidence>
<dbReference type="GO" id="GO:0042597">
    <property type="term" value="C:periplasmic space"/>
    <property type="evidence" value="ECO:0007669"/>
    <property type="project" value="InterPro"/>
</dbReference>
<organism evidence="2 3">
    <name type="scientific">Xenorhabdus bovienii str. feltiae Moldova</name>
    <dbReference type="NCBI Taxonomy" id="1398200"/>
    <lineage>
        <taxon>Bacteria</taxon>
        <taxon>Pseudomonadati</taxon>
        <taxon>Pseudomonadota</taxon>
        <taxon>Gammaproteobacteria</taxon>
        <taxon>Enterobacterales</taxon>
        <taxon>Morganellaceae</taxon>
        <taxon>Xenorhabdus</taxon>
    </lineage>
</organism>
<dbReference type="InterPro" id="IPR010794">
    <property type="entry name" value="MalM"/>
</dbReference>
<evidence type="ECO:0000313" key="2">
    <source>
        <dbReference type="EMBL" id="CDH03472.1"/>
    </source>
</evidence>